<dbReference type="InterPro" id="IPR004864">
    <property type="entry name" value="LEA_2"/>
</dbReference>
<evidence type="ECO:0000256" key="4">
    <source>
        <dbReference type="ARBA" id="ARBA00023136"/>
    </source>
</evidence>
<name>A0A6P4AH15_ZIZJJ</name>
<keyword evidence="4 5" id="KW-0472">Membrane</keyword>
<evidence type="ECO:0000256" key="1">
    <source>
        <dbReference type="ARBA" id="ARBA00004167"/>
    </source>
</evidence>
<organism evidence="7 8">
    <name type="scientific">Ziziphus jujuba</name>
    <name type="common">Chinese jujube</name>
    <name type="synonym">Ziziphus sativa</name>
    <dbReference type="NCBI Taxonomy" id="326968"/>
    <lineage>
        <taxon>Eukaryota</taxon>
        <taxon>Viridiplantae</taxon>
        <taxon>Streptophyta</taxon>
        <taxon>Embryophyta</taxon>
        <taxon>Tracheophyta</taxon>
        <taxon>Spermatophyta</taxon>
        <taxon>Magnoliopsida</taxon>
        <taxon>eudicotyledons</taxon>
        <taxon>Gunneridae</taxon>
        <taxon>Pentapetalae</taxon>
        <taxon>rosids</taxon>
        <taxon>fabids</taxon>
        <taxon>Rosales</taxon>
        <taxon>Rhamnaceae</taxon>
        <taxon>Paliureae</taxon>
        <taxon>Ziziphus</taxon>
    </lineage>
</organism>
<reference evidence="8" key="1">
    <citation type="submission" date="2025-08" db="UniProtKB">
        <authorList>
            <consortium name="RefSeq"/>
        </authorList>
    </citation>
    <scope>IDENTIFICATION</scope>
    <source>
        <tissue evidence="8">Seedling</tissue>
    </source>
</reference>
<feature type="domain" description="Late embryogenesis abundant protein LEA-2 subgroup" evidence="6">
    <location>
        <begin position="97"/>
        <end position="197"/>
    </location>
</feature>
<dbReference type="SUPFAM" id="SSF117070">
    <property type="entry name" value="LEA14-like"/>
    <property type="match status" value="1"/>
</dbReference>
<dbReference type="GeneID" id="107430225"/>
<feature type="transmembrane region" description="Helical" evidence="5">
    <location>
        <begin position="34"/>
        <end position="60"/>
    </location>
</feature>
<dbReference type="GO" id="GO:0098542">
    <property type="term" value="P:defense response to other organism"/>
    <property type="evidence" value="ECO:0007669"/>
    <property type="project" value="InterPro"/>
</dbReference>
<dbReference type="PANTHER" id="PTHR31234">
    <property type="entry name" value="LATE EMBRYOGENESIS ABUNDANT (LEA) HYDROXYPROLINE-RICH GLYCOPROTEIN FAMILY"/>
    <property type="match status" value="1"/>
</dbReference>
<keyword evidence="2 5" id="KW-0812">Transmembrane</keyword>
<accession>A0A6P4AH15</accession>
<evidence type="ECO:0000256" key="2">
    <source>
        <dbReference type="ARBA" id="ARBA00022692"/>
    </source>
</evidence>
<gene>
    <name evidence="8" type="primary">LOC107430225</name>
</gene>
<protein>
    <submittedName>
        <fullName evidence="8">Uncharacterized protein LOC107430225</fullName>
    </submittedName>
</protein>
<dbReference type="RefSeq" id="XP_015896527.3">
    <property type="nucleotide sequence ID" value="XM_016041041.4"/>
</dbReference>
<sequence length="218" mass="24216">MSKHEQVKPLAPAAWHIRSDEELSTESRLRQRKYVICCGCTTAVLLILAVILIVLGFTVLHVREPIIHMNRIIIQRLELDDNGIPRTDVNITLLAEVSVKNPNYASFRFKNTTTLIYYGGAEVGEGRNPPGKAKARRTMRMNMTVDVIPAEVAAVPGFSSEYSSGRALTFDTYTKVDGKVKIASVVKKNVEVKLNCTVSFNIKSGEIQNKPCIQKVSL</sequence>
<dbReference type="KEGG" id="zju:107430225"/>
<dbReference type="AlphaFoldDB" id="A0A6P4AH15"/>
<keyword evidence="3 5" id="KW-1133">Transmembrane helix</keyword>
<proteinExistence type="predicted"/>
<dbReference type="InParanoid" id="A0A6P4AH15"/>
<dbReference type="InterPro" id="IPR044839">
    <property type="entry name" value="NDR1-like"/>
</dbReference>
<evidence type="ECO:0000256" key="5">
    <source>
        <dbReference type="SAM" id="Phobius"/>
    </source>
</evidence>
<dbReference type="PANTHER" id="PTHR31234:SF65">
    <property type="entry name" value="LATE EMBRYOGENESIS ABUNDANT PROTEIN, LEA_2 SUBGROUP"/>
    <property type="match status" value="1"/>
</dbReference>
<evidence type="ECO:0000259" key="6">
    <source>
        <dbReference type="Pfam" id="PF03168"/>
    </source>
</evidence>
<keyword evidence="7" id="KW-1185">Reference proteome</keyword>
<evidence type="ECO:0000313" key="8">
    <source>
        <dbReference type="RefSeq" id="XP_015896527.3"/>
    </source>
</evidence>
<dbReference type="Proteomes" id="UP001652623">
    <property type="component" value="Chromosome 6"/>
</dbReference>
<dbReference type="Pfam" id="PF03168">
    <property type="entry name" value="LEA_2"/>
    <property type="match status" value="1"/>
</dbReference>
<dbReference type="Gene3D" id="2.60.40.1820">
    <property type="match status" value="1"/>
</dbReference>
<comment type="subcellular location">
    <subcellularLocation>
        <location evidence="1">Membrane</location>
        <topology evidence="1">Single-pass membrane protein</topology>
    </subcellularLocation>
</comment>
<evidence type="ECO:0000256" key="3">
    <source>
        <dbReference type="ARBA" id="ARBA00022989"/>
    </source>
</evidence>
<evidence type="ECO:0000313" key="7">
    <source>
        <dbReference type="Proteomes" id="UP001652623"/>
    </source>
</evidence>
<dbReference type="GO" id="GO:0016020">
    <property type="term" value="C:membrane"/>
    <property type="evidence" value="ECO:0007669"/>
    <property type="project" value="UniProtKB-SubCell"/>
</dbReference>